<evidence type="ECO:0000256" key="1">
    <source>
        <dbReference type="ARBA" id="ARBA00022737"/>
    </source>
</evidence>
<protein>
    <submittedName>
        <fullName evidence="3">Tetratricopeptide repeat protein</fullName>
    </submittedName>
</protein>
<dbReference type="RefSeq" id="WP_125584526.1">
    <property type="nucleotide sequence ID" value="NZ_JBHTMO010000001.1"/>
</dbReference>
<dbReference type="InterPro" id="IPR019734">
    <property type="entry name" value="TPR_rpt"/>
</dbReference>
<dbReference type="SMART" id="SM00028">
    <property type="entry name" value="TPR"/>
    <property type="match status" value="4"/>
</dbReference>
<dbReference type="InterPro" id="IPR051012">
    <property type="entry name" value="CellSynth/LPSAsmb/PSIAsmb"/>
</dbReference>
<dbReference type="InterPro" id="IPR011990">
    <property type="entry name" value="TPR-like_helical_dom_sf"/>
</dbReference>
<proteinExistence type="predicted"/>
<dbReference type="Proteomes" id="UP001597249">
    <property type="component" value="Unassembled WGS sequence"/>
</dbReference>
<keyword evidence="1" id="KW-0677">Repeat</keyword>
<evidence type="ECO:0000313" key="3">
    <source>
        <dbReference type="EMBL" id="MFD1392071.1"/>
    </source>
</evidence>
<sequence>MSYSEQMLAALEQGHMEESRNLFQSVLKHDDDETKFNLAGELYALGFTGQAKRLYQELMGKYPDEDELKTALADIAVGDGDTDEALNLLAKVQPDSDAYPQALLAEADVYQTQGLYEVAEQKLLEAQRLVPDEPVVTFALGELYFAWGRDDQASLAYAQLINSGVDELAHVNVKARYAATLAHLGQYEDAVAVYEDVGQAALDQASQLQLGSLYRQLDQPQDAITTLSGLIDGDPTYANAYLPLALAQQQAGDDAAALTTVQKGIAQDATNAELFALGASLAIKEEAFDLAETYLKKARAIDPENQAVALSWSNLLLAQHKDEENVAFLAALDKSDEVDPQIYWNLAKSYDRLDEVAKARENYLLAFNALQDSPAFLRDIIDFFQSTGATAELKAALTRYLKLAPDDADMQDRLDELTADNE</sequence>
<dbReference type="Pfam" id="PF14559">
    <property type="entry name" value="TPR_19"/>
    <property type="match status" value="1"/>
</dbReference>
<dbReference type="PANTHER" id="PTHR45586:SF15">
    <property type="entry name" value="TPR REPEAT-CONTAINING PROTEIN YPIA"/>
    <property type="match status" value="1"/>
</dbReference>
<dbReference type="Gene3D" id="1.25.40.10">
    <property type="entry name" value="Tetratricopeptide repeat domain"/>
    <property type="match status" value="2"/>
</dbReference>
<dbReference type="PANTHER" id="PTHR45586">
    <property type="entry name" value="TPR REPEAT-CONTAINING PROTEIN PA4667"/>
    <property type="match status" value="1"/>
</dbReference>
<reference evidence="4" key="1">
    <citation type="journal article" date="2019" name="Int. J. Syst. Evol. Microbiol.">
        <title>The Global Catalogue of Microorganisms (GCM) 10K type strain sequencing project: providing services to taxonomists for standard genome sequencing and annotation.</title>
        <authorList>
            <consortium name="The Broad Institute Genomics Platform"/>
            <consortium name="The Broad Institute Genome Sequencing Center for Infectious Disease"/>
            <person name="Wu L."/>
            <person name="Ma J."/>
        </authorList>
    </citation>
    <scope>NUCLEOTIDE SEQUENCE [LARGE SCALE GENOMIC DNA]</scope>
    <source>
        <strain evidence="4">CCM 8911</strain>
    </source>
</reference>
<dbReference type="EMBL" id="JBHTMO010000001">
    <property type="protein sequence ID" value="MFD1392071.1"/>
    <property type="molecule type" value="Genomic_DNA"/>
</dbReference>
<accession>A0ABW4B6V0</accession>
<gene>
    <name evidence="3" type="ORF">ACFQ3L_00510</name>
</gene>
<evidence type="ECO:0000313" key="4">
    <source>
        <dbReference type="Proteomes" id="UP001597249"/>
    </source>
</evidence>
<comment type="caution">
    <text evidence="3">The sequence shown here is derived from an EMBL/GenBank/DDBJ whole genome shotgun (WGS) entry which is preliminary data.</text>
</comment>
<dbReference type="Pfam" id="PF25058">
    <property type="entry name" value="ARM_TT21"/>
    <property type="match status" value="1"/>
</dbReference>
<organism evidence="3 4">
    <name type="scientific">Lacticaseibacillus jixianensis</name>
    <dbReference type="NCBI Taxonomy" id="2486012"/>
    <lineage>
        <taxon>Bacteria</taxon>
        <taxon>Bacillati</taxon>
        <taxon>Bacillota</taxon>
        <taxon>Bacilli</taxon>
        <taxon>Lactobacillales</taxon>
        <taxon>Lactobacillaceae</taxon>
        <taxon>Lacticaseibacillus</taxon>
    </lineage>
</organism>
<name>A0ABW4B6V0_9LACO</name>
<dbReference type="SUPFAM" id="SSF48452">
    <property type="entry name" value="TPR-like"/>
    <property type="match status" value="2"/>
</dbReference>
<keyword evidence="2" id="KW-0802">TPR repeat</keyword>
<evidence type="ECO:0000256" key="2">
    <source>
        <dbReference type="ARBA" id="ARBA00022803"/>
    </source>
</evidence>
<keyword evidence="4" id="KW-1185">Reference proteome</keyword>